<dbReference type="EMBL" id="AOIJ01000049">
    <property type="protein sequence ID" value="ELY79931.1"/>
    <property type="molecule type" value="Genomic_DNA"/>
</dbReference>
<comment type="caution">
    <text evidence="1">The sequence shown here is derived from an EMBL/GenBank/DDBJ whole genome shotgun (WGS) entry which is preliminary data.</text>
</comment>
<evidence type="ECO:0000313" key="1">
    <source>
        <dbReference type="EMBL" id="ELY79931.1"/>
    </source>
</evidence>
<name>L9Z1Z5_9EURY</name>
<protein>
    <submittedName>
        <fullName evidence="1">Uncharacterized protein</fullName>
    </submittedName>
</protein>
<accession>L9Z1Z5</accession>
<sequence length="71" mass="7541">MHISVGVVAPMVVNNSPDTRTVSVPQDPIDEGDPALPGRTIQVRMECGIESLQQAEIVAVRDETPGESTAE</sequence>
<keyword evidence="2" id="KW-1185">Reference proteome</keyword>
<gene>
    <name evidence="1" type="ORF">C486_09465</name>
</gene>
<organism evidence="1 2">
    <name type="scientific">Natrinema gari JCM 14663</name>
    <dbReference type="NCBI Taxonomy" id="1230459"/>
    <lineage>
        <taxon>Archaea</taxon>
        <taxon>Methanobacteriati</taxon>
        <taxon>Methanobacteriota</taxon>
        <taxon>Stenosarchaea group</taxon>
        <taxon>Halobacteria</taxon>
        <taxon>Halobacteriales</taxon>
        <taxon>Natrialbaceae</taxon>
        <taxon>Natrinema</taxon>
    </lineage>
</organism>
<proteinExistence type="predicted"/>
<dbReference type="PATRIC" id="fig|1230459.4.peg.1891"/>
<reference evidence="1 2" key="1">
    <citation type="journal article" date="2014" name="PLoS Genet.">
        <title>Phylogenetically driven sequencing of extremely halophilic archaea reveals strategies for static and dynamic osmo-response.</title>
        <authorList>
            <person name="Becker E.A."/>
            <person name="Seitzer P.M."/>
            <person name="Tritt A."/>
            <person name="Larsen D."/>
            <person name="Krusor M."/>
            <person name="Yao A.I."/>
            <person name="Wu D."/>
            <person name="Madern D."/>
            <person name="Eisen J.A."/>
            <person name="Darling A.E."/>
            <person name="Facciotti M.T."/>
        </authorList>
    </citation>
    <scope>NUCLEOTIDE SEQUENCE [LARGE SCALE GENOMIC DNA]</scope>
    <source>
        <strain evidence="1 2">JCM 14663</strain>
    </source>
</reference>
<evidence type="ECO:0000313" key="2">
    <source>
        <dbReference type="Proteomes" id="UP000011592"/>
    </source>
</evidence>
<dbReference type="AlphaFoldDB" id="L9Z1Z5"/>
<dbReference type="Proteomes" id="UP000011592">
    <property type="component" value="Unassembled WGS sequence"/>
</dbReference>